<name>A0A150GDC8_GONPE</name>
<evidence type="ECO:0000313" key="3">
    <source>
        <dbReference type="Proteomes" id="UP000075714"/>
    </source>
</evidence>
<reference evidence="3" key="1">
    <citation type="journal article" date="2016" name="Nat. Commun.">
        <title>The Gonium pectorale genome demonstrates co-option of cell cycle regulation during the evolution of multicellularity.</title>
        <authorList>
            <person name="Hanschen E.R."/>
            <person name="Marriage T.N."/>
            <person name="Ferris P.J."/>
            <person name="Hamaji T."/>
            <person name="Toyoda A."/>
            <person name="Fujiyama A."/>
            <person name="Neme R."/>
            <person name="Noguchi H."/>
            <person name="Minakuchi Y."/>
            <person name="Suzuki M."/>
            <person name="Kawai-Toyooka H."/>
            <person name="Smith D.R."/>
            <person name="Sparks H."/>
            <person name="Anderson J."/>
            <person name="Bakaric R."/>
            <person name="Luria V."/>
            <person name="Karger A."/>
            <person name="Kirschner M.W."/>
            <person name="Durand P.M."/>
            <person name="Michod R.E."/>
            <person name="Nozaki H."/>
            <person name="Olson B.J."/>
        </authorList>
    </citation>
    <scope>NUCLEOTIDE SEQUENCE [LARGE SCALE GENOMIC DNA]</scope>
    <source>
        <strain evidence="3">NIES-2863</strain>
    </source>
</reference>
<accession>A0A150GDC8</accession>
<dbReference type="Proteomes" id="UP000075714">
    <property type="component" value="Unassembled WGS sequence"/>
</dbReference>
<protein>
    <submittedName>
        <fullName evidence="2">Uncharacterized protein</fullName>
    </submittedName>
</protein>
<keyword evidence="3" id="KW-1185">Reference proteome</keyword>
<gene>
    <name evidence="2" type="ORF">GPECTOR_32g451</name>
</gene>
<dbReference type="EMBL" id="LSYV01000033">
    <property type="protein sequence ID" value="KXZ47839.1"/>
    <property type="molecule type" value="Genomic_DNA"/>
</dbReference>
<proteinExistence type="predicted"/>
<evidence type="ECO:0000256" key="1">
    <source>
        <dbReference type="SAM" id="MobiDB-lite"/>
    </source>
</evidence>
<sequence length="67" mass="6796">MLSAAKADSKEGAITGSGGKAPESWALFWVMARAEIFEGGLSSHKDLHAVGALSLEQQQAAAAGGQP</sequence>
<feature type="region of interest" description="Disordered" evidence="1">
    <location>
        <begin position="1"/>
        <end position="20"/>
    </location>
</feature>
<comment type="caution">
    <text evidence="2">The sequence shown here is derived from an EMBL/GenBank/DDBJ whole genome shotgun (WGS) entry which is preliminary data.</text>
</comment>
<evidence type="ECO:0000313" key="2">
    <source>
        <dbReference type="EMBL" id="KXZ47839.1"/>
    </source>
</evidence>
<dbReference type="AlphaFoldDB" id="A0A150GDC8"/>
<organism evidence="2 3">
    <name type="scientific">Gonium pectorale</name>
    <name type="common">Green alga</name>
    <dbReference type="NCBI Taxonomy" id="33097"/>
    <lineage>
        <taxon>Eukaryota</taxon>
        <taxon>Viridiplantae</taxon>
        <taxon>Chlorophyta</taxon>
        <taxon>core chlorophytes</taxon>
        <taxon>Chlorophyceae</taxon>
        <taxon>CS clade</taxon>
        <taxon>Chlamydomonadales</taxon>
        <taxon>Volvocaceae</taxon>
        <taxon>Gonium</taxon>
    </lineage>
</organism>